<feature type="region of interest" description="Disordered" evidence="1">
    <location>
        <begin position="1"/>
        <end position="46"/>
    </location>
</feature>
<proteinExistence type="predicted"/>
<dbReference type="AlphaFoldDB" id="A0A6B3BGN7"/>
<reference evidence="2" key="1">
    <citation type="submission" date="2020-01" db="EMBL/GenBank/DDBJ databases">
        <title>Insect and environment-associated Actinomycetes.</title>
        <authorList>
            <person name="Currrie C."/>
            <person name="Chevrette M."/>
            <person name="Carlson C."/>
            <person name="Stubbendieck R."/>
            <person name="Wendt-Pienkowski E."/>
        </authorList>
    </citation>
    <scope>NUCLEOTIDE SEQUENCE</scope>
    <source>
        <strain evidence="2">SID12501</strain>
    </source>
</reference>
<gene>
    <name evidence="2" type="ORF">G3I71_03065</name>
</gene>
<organism evidence="2">
    <name type="scientific">Streptomyces sp. SID12501</name>
    <dbReference type="NCBI Taxonomy" id="2706042"/>
    <lineage>
        <taxon>Bacteria</taxon>
        <taxon>Bacillati</taxon>
        <taxon>Actinomycetota</taxon>
        <taxon>Actinomycetes</taxon>
        <taxon>Kitasatosporales</taxon>
        <taxon>Streptomycetaceae</taxon>
        <taxon>Streptomyces</taxon>
    </lineage>
</organism>
<evidence type="ECO:0000313" key="2">
    <source>
        <dbReference type="EMBL" id="NEC84861.1"/>
    </source>
</evidence>
<sequence length="46" mass="4693">MTRRGGTPRAGSSAIGRVGVITGHPDTLGRVRVGTDGRGLQYGDPS</sequence>
<comment type="caution">
    <text evidence="2">The sequence shown here is derived from an EMBL/GenBank/DDBJ whole genome shotgun (WGS) entry which is preliminary data.</text>
</comment>
<dbReference type="EMBL" id="JAAGLU010000002">
    <property type="protein sequence ID" value="NEC84861.1"/>
    <property type="molecule type" value="Genomic_DNA"/>
</dbReference>
<dbReference type="RefSeq" id="WP_164312291.1">
    <property type="nucleotide sequence ID" value="NZ_JAAGLU010000002.1"/>
</dbReference>
<accession>A0A6B3BGN7</accession>
<protein>
    <submittedName>
        <fullName evidence="2">Uncharacterized protein</fullName>
    </submittedName>
</protein>
<name>A0A6B3BGN7_9ACTN</name>
<evidence type="ECO:0000256" key="1">
    <source>
        <dbReference type="SAM" id="MobiDB-lite"/>
    </source>
</evidence>